<feature type="compositionally biased region" description="Polar residues" evidence="1">
    <location>
        <begin position="482"/>
        <end position="492"/>
    </location>
</feature>
<feature type="compositionally biased region" description="Low complexity" evidence="1">
    <location>
        <begin position="114"/>
        <end position="136"/>
    </location>
</feature>
<evidence type="ECO:0000313" key="4">
    <source>
        <dbReference type="Proteomes" id="UP001497600"/>
    </source>
</evidence>
<proteinExistence type="predicted"/>
<feature type="compositionally biased region" description="Polar residues" evidence="1">
    <location>
        <begin position="296"/>
        <end position="309"/>
    </location>
</feature>
<name>A0ABP0E771_9ASCO</name>
<feature type="region of interest" description="Disordered" evidence="1">
    <location>
        <begin position="289"/>
        <end position="309"/>
    </location>
</feature>
<evidence type="ECO:0000259" key="2">
    <source>
        <dbReference type="PROSITE" id="PS50086"/>
    </source>
</evidence>
<dbReference type="Gene3D" id="1.10.472.80">
    <property type="entry name" value="Ypt/Rab-GAP domain of gyp1p, domain 3"/>
    <property type="match status" value="1"/>
</dbReference>
<feature type="compositionally biased region" description="Low complexity" evidence="1">
    <location>
        <begin position="493"/>
        <end position="516"/>
    </location>
</feature>
<feature type="region of interest" description="Disordered" evidence="1">
    <location>
        <begin position="114"/>
        <end position="145"/>
    </location>
</feature>
<dbReference type="InterPro" id="IPR035969">
    <property type="entry name" value="Rab-GAP_TBC_sf"/>
</dbReference>
<dbReference type="InterPro" id="IPR000195">
    <property type="entry name" value="Rab-GAP-TBC_dom"/>
</dbReference>
<feature type="region of interest" description="Disordered" evidence="1">
    <location>
        <begin position="429"/>
        <end position="456"/>
    </location>
</feature>
<dbReference type="PROSITE" id="PS50086">
    <property type="entry name" value="TBC_RABGAP"/>
    <property type="match status" value="1"/>
</dbReference>
<gene>
    <name evidence="3" type="ORF">CAAN4_A01288</name>
</gene>
<sequence>MTLMTEQPTSTANSPSMVANEVSIDLHPSSDQLPLNQLVQPSKSRPVFDYDADLLKLCQVYLKEKNHHGLALLSRQKGLPPFLRFKIWPVLLKYHPFVLNPFLQPDSIDDEVVTKNSDTSSISSSNSNTGGTPSSTTKEEDLSSKADDLLQQEIRKDLRKYIQRLSFNKEKLLSETEMMIFDTLEHSILKFIKKWGRIIKYDKAMAWLALGLAEWMPAIPKTPWVLVGRNITSTDRCYKSVFDDYQEFIDLHEGMNETLKELVEDETISNMKFKDVFERLTLVLLHSPEKSENKSNDPSNNFNKQKINKSTLPVHGGSIEERVSFFIYLLRKLLPELSTYFQEEQILNKFGSHDDEWLIWWLKWSGSKVWSRVDRGRIWDLMLGYKQDDGNYSKKLNKLKLDSYYLNILGPDIFWSAIDISNKEENEGFNDFNSSSTNTSTRTSTSSSSYVTNMGDHSAQPLHKANSFKDLIQELTVHQDESSSTTSKQTQHVSTHTPSRRSSSASSSSTCSSSEVPVSRLDPHIELIFISLAILKSKEHTLVELDQHEIRQYLSKLPSKSYNPSNKYKQHILNRQKEKEKEENKTDVAIQLSEMDLNWQKLSSPSSVAESNGSNLQHYKVNYIDNVINEAGELWRKWLWREMMEDE</sequence>
<feature type="domain" description="Rab-GAP TBC" evidence="2">
    <location>
        <begin position="78"/>
        <end position="386"/>
    </location>
</feature>
<dbReference type="SUPFAM" id="SSF47923">
    <property type="entry name" value="Ypt/Rab-GAP domain of gyp1p"/>
    <property type="match status" value="1"/>
</dbReference>
<organism evidence="3 4">
    <name type="scientific">[Candida] anglica</name>
    <dbReference type="NCBI Taxonomy" id="148631"/>
    <lineage>
        <taxon>Eukaryota</taxon>
        <taxon>Fungi</taxon>
        <taxon>Dikarya</taxon>
        <taxon>Ascomycota</taxon>
        <taxon>Saccharomycotina</taxon>
        <taxon>Pichiomycetes</taxon>
        <taxon>Debaryomycetaceae</taxon>
        <taxon>Kurtzmaniella</taxon>
    </lineage>
</organism>
<reference evidence="3 4" key="1">
    <citation type="submission" date="2024-01" db="EMBL/GenBank/DDBJ databases">
        <authorList>
            <consortium name="Genoscope - CEA"/>
            <person name="William W."/>
        </authorList>
    </citation>
    <scope>NUCLEOTIDE SEQUENCE [LARGE SCALE GENOMIC DNA]</scope>
    <source>
        <strain evidence="3 4">29B2s-10</strain>
    </source>
</reference>
<dbReference type="EMBL" id="OZ004253">
    <property type="protein sequence ID" value="CAK7892063.1"/>
    <property type="molecule type" value="Genomic_DNA"/>
</dbReference>
<keyword evidence="4" id="KW-1185">Reference proteome</keyword>
<feature type="compositionally biased region" description="Low complexity" evidence="1">
    <location>
        <begin position="433"/>
        <end position="449"/>
    </location>
</feature>
<protein>
    <recommendedName>
        <fullName evidence="2">Rab-GAP TBC domain-containing protein</fullName>
    </recommendedName>
</protein>
<evidence type="ECO:0000313" key="3">
    <source>
        <dbReference type="EMBL" id="CAK7892063.1"/>
    </source>
</evidence>
<evidence type="ECO:0000256" key="1">
    <source>
        <dbReference type="SAM" id="MobiDB-lite"/>
    </source>
</evidence>
<accession>A0ABP0E771</accession>
<dbReference type="Proteomes" id="UP001497600">
    <property type="component" value="Chromosome A"/>
</dbReference>
<feature type="region of interest" description="Disordered" evidence="1">
    <location>
        <begin position="476"/>
        <end position="516"/>
    </location>
</feature>